<evidence type="ECO:0000313" key="5">
    <source>
        <dbReference type="EMBL" id="MBE1485558.1"/>
    </source>
</evidence>
<dbReference type="Pfam" id="PF13508">
    <property type="entry name" value="Acetyltransf_7"/>
    <property type="match status" value="1"/>
</dbReference>
<dbReference type="Gene3D" id="3.40.630.30">
    <property type="match status" value="1"/>
</dbReference>
<evidence type="ECO:0000259" key="4">
    <source>
        <dbReference type="PROSITE" id="PS51186"/>
    </source>
</evidence>
<dbReference type="AlphaFoldDB" id="A0A927M4Z1"/>
<dbReference type="SUPFAM" id="SSF55729">
    <property type="entry name" value="Acyl-CoA N-acyltransferases (Nat)"/>
    <property type="match status" value="1"/>
</dbReference>
<organism evidence="5 6">
    <name type="scientific">Plantactinospora soyae</name>
    <dbReference type="NCBI Taxonomy" id="1544732"/>
    <lineage>
        <taxon>Bacteria</taxon>
        <taxon>Bacillati</taxon>
        <taxon>Actinomycetota</taxon>
        <taxon>Actinomycetes</taxon>
        <taxon>Micromonosporales</taxon>
        <taxon>Micromonosporaceae</taxon>
        <taxon>Plantactinospora</taxon>
    </lineage>
</organism>
<dbReference type="InterPro" id="IPR016181">
    <property type="entry name" value="Acyl_CoA_acyltransferase"/>
</dbReference>
<keyword evidence="2" id="KW-0012">Acyltransferase</keyword>
<dbReference type="PROSITE" id="PS51186">
    <property type="entry name" value="GNAT"/>
    <property type="match status" value="1"/>
</dbReference>
<gene>
    <name evidence="5" type="ORF">H4W31_001196</name>
</gene>
<proteinExistence type="predicted"/>
<evidence type="ECO:0000256" key="1">
    <source>
        <dbReference type="ARBA" id="ARBA00022679"/>
    </source>
</evidence>
<dbReference type="EMBL" id="JADBEB010000001">
    <property type="protein sequence ID" value="MBE1485558.1"/>
    <property type="molecule type" value="Genomic_DNA"/>
</dbReference>
<protein>
    <submittedName>
        <fullName evidence="5">GNAT superfamily N-acetyltransferase</fullName>
    </submittedName>
</protein>
<dbReference type="RefSeq" id="WP_225945406.1">
    <property type="nucleotide sequence ID" value="NZ_JADBEB010000001.1"/>
</dbReference>
<comment type="caution">
    <text evidence="5">The sequence shown here is derived from an EMBL/GenBank/DDBJ whole genome shotgun (WGS) entry which is preliminary data.</text>
</comment>
<dbReference type="GO" id="GO:0016747">
    <property type="term" value="F:acyltransferase activity, transferring groups other than amino-acyl groups"/>
    <property type="evidence" value="ECO:0007669"/>
    <property type="project" value="InterPro"/>
</dbReference>
<dbReference type="PANTHER" id="PTHR43800:SF1">
    <property type="entry name" value="PEPTIDYL-LYSINE N-ACETYLTRANSFERASE YJAB"/>
    <property type="match status" value="1"/>
</dbReference>
<name>A0A927M4Z1_9ACTN</name>
<keyword evidence="1" id="KW-0808">Transferase</keyword>
<accession>A0A927M4Z1</accession>
<evidence type="ECO:0000313" key="6">
    <source>
        <dbReference type="Proteomes" id="UP000649753"/>
    </source>
</evidence>
<dbReference type="Proteomes" id="UP000649753">
    <property type="component" value="Unassembled WGS sequence"/>
</dbReference>
<reference evidence="5" key="1">
    <citation type="submission" date="2020-10" db="EMBL/GenBank/DDBJ databases">
        <title>Sequencing the genomes of 1000 actinobacteria strains.</title>
        <authorList>
            <person name="Klenk H.-P."/>
        </authorList>
    </citation>
    <scope>NUCLEOTIDE SEQUENCE</scope>
    <source>
        <strain evidence="5">DSM 46832</strain>
    </source>
</reference>
<feature type="compositionally biased region" description="Basic and acidic residues" evidence="3">
    <location>
        <begin position="138"/>
        <end position="149"/>
    </location>
</feature>
<dbReference type="CDD" id="cd04301">
    <property type="entry name" value="NAT_SF"/>
    <property type="match status" value="1"/>
</dbReference>
<evidence type="ECO:0000256" key="2">
    <source>
        <dbReference type="ARBA" id="ARBA00023315"/>
    </source>
</evidence>
<keyword evidence="6" id="KW-1185">Reference proteome</keyword>
<sequence length="162" mass="18122">MATADGDVKPDEGIVRLADDSDAEVITRVFLASRTAAMPYLPRLYDDEQTKAWVRHVLLPSCVTWVAESLETGEVLGFAALEGDVLEHLYLRPEARRKGIGSTLLSQVKQASPGGLSLRVFTRNTDARAFYERHGFRPVDENDGSRNEENEPDMTYAWRGRP</sequence>
<feature type="domain" description="N-acetyltransferase" evidence="4">
    <location>
        <begin position="13"/>
        <end position="162"/>
    </location>
</feature>
<feature type="region of interest" description="Disordered" evidence="3">
    <location>
        <begin position="138"/>
        <end position="162"/>
    </location>
</feature>
<evidence type="ECO:0000256" key="3">
    <source>
        <dbReference type="SAM" id="MobiDB-lite"/>
    </source>
</evidence>
<dbReference type="PANTHER" id="PTHR43800">
    <property type="entry name" value="PEPTIDYL-LYSINE N-ACETYLTRANSFERASE YJAB"/>
    <property type="match status" value="1"/>
</dbReference>
<dbReference type="InterPro" id="IPR000182">
    <property type="entry name" value="GNAT_dom"/>
</dbReference>